<reference evidence="1 2" key="1">
    <citation type="submission" date="2024-09" db="EMBL/GenBank/DDBJ databases">
        <authorList>
            <person name="Sun Q."/>
            <person name="Mori K."/>
        </authorList>
    </citation>
    <scope>NUCLEOTIDE SEQUENCE [LARGE SCALE GENOMIC DNA]</scope>
    <source>
        <strain evidence="1 2">KCTC 23315</strain>
    </source>
</reference>
<protein>
    <submittedName>
        <fullName evidence="1">Copper uptake system-associated protein</fullName>
    </submittedName>
</protein>
<dbReference type="Proteomes" id="UP001589813">
    <property type="component" value="Unassembled WGS sequence"/>
</dbReference>
<organism evidence="1 2">
    <name type="scientific">Rheinheimera tilapiae</name>
    <dbReference type="NCBI Taxonomy" id="875043"/>
    <lineage>
        <taxon>Bacteria</taxon>
        <taxon>Pseudomonadati</taxon>
        <taxon>Pseudomonadota</taxon>
        <taxon>Gammaproteobacteria</taxon>
        <taxon>Chromatiales</taxon>
        <taxon>Chromatiaceae</taxon>
        <taxon>Rheinheimera</taxon>
    </lineage>
</organism>
<name>A0ABV6BCC8_9GAMM</name>
<sequence>MRPQHSLLLVGGLALLIPDVAALQHPAVAQTVTQANADIDLEQIHGFMIRTWHSHQHPLTLGPTHIAGDFAAADWWHQGKGGRAVFKRSHQQWQLVLCGGAGILQKTLWQQLGMTPAAAADFVRALQSAEQAVSANDKALLDAFGATVNMRDGHAPQQH</sequence>
<proteinExistence type="predicted"/>
<dbReference type="NCBIfam" id="NF033672">
    <property type="entry name" value="mbn_chaper_assoc"/>
    <property type="match status" value="1"/>
</dbReference>
<comment type="caution">
    <text evidence="1">The sequence shown here is derived from an EMBL/GenBank/DDBJ whole genome shotgun (WGS) entry which is preliminary data.</text>
</comment>
<keyword evidence="2" id="KW-1185">Reference proteome</keyword>
<dbReference type="RefSeq" id="WP_377242765.1">
    <property type="nucleotide sequence ID" value="NZ_JBHLXP010000001.1"/>
</dbReference>
<dbReference type="EMBL" id="JBHLXP010000001">
    <property type="protein sequence ID" value="MFC0048510.1"/>
    <property type="molecule type" value="Genomic_DNA"/>
</dbReference>
<gene>
    <name evidence="1" type="ORF">ACFFJP_09425</name>
</gene>
<evidence type="ECO:0000313" key="1">
    <source>
        <dbReference type="EMBL" id="MFC0048510.1"/>
    </source>
</evidence>
<evidence type="ECO:0000313" key="2">
    <source>
        <dbReference type="Proteomes" id="UP001589813"/>
    </source>
</evidence>
<accession>A0ABV6BCC8</accession>